<keyword evidence="3" id="KW-0804">Transcription</keyword>
<organism evidence="5 6">
    <name type="scientific">Collimonas arenae</name>
    <dbReference type="NCBI Taxonomy" id="279058"/>
    <lineage>
        <taxon>Bacteria</taxon>
        <taxon>Pseudomonadati</taxon>
        <taxon>Pseudomonadota</taxon>
        <taxon>Betaproteobacteria</taxon>
        <taxon>Burkholderiales</taxon>
        <taxon>Oxalobacteraceae</taxon>
        <taxon>Collimonas</taxon>
    </lineage>
</organism>
<dbReference type="InterPro" id="IPR016032">
    <property type="entry name" value="Sig_transdc_resp-reg_C-effctor"/>
</dbReference>
<dbReference type="PROSITE" id="PS50043">
    <property type="entry name" value="HTH_LUXR_2"/>
    <property type="match status" value="1"/>
</dbReference>
<dbReference type="GO" id="GO:0003677">
    <property type="term" value="F:DNA binding"/>
    <property type="evidence" value="ECO:0007669"/>
    <property type="project" value="UniProtKB-KW"/>
</dbReference>
<dbReference type="EMBL" id="CP009962">
    <property type="protein sequence ID" value="AIY39294.1"/>
    <property type="molecule type" value="Genomic_DNA"/>
</dbReference>
<protein>
    <submittedName>
        <fullName evidence="5">Transcriptional activator protein expR</fullName>
    </submittedName>
</protein>
<dbReference type="KEGG" id="care:LT85_0134"/>
<evidence type="ECO:0000313" key="6">
    <source>
        <dbReference type="Proteomes" id="UP000030302"/>
    </source>
</evidence>
<keyword evidence="6" id="KW-1185">Reference proteome</keyword>
<evidence type="ECO:0000256" key="1">
    <source>
        <dbReference type="ARBA" id="ARBA00023015"/>
    </source>
</evidence>
<gene>
    <name evidence="5" type="primary">expR</name>
    <name evidence="5" type="ORF">LT85_0134</name>
</gene>
<dbReference type="InterPro" id="IPR005143">
    <property type="entry name" value="TF_LuxR_autoind-bd_dom"/>
</dbReference>
<dbReference type="PANTHER" id="PTHR44688">
    <property type="entry name" value="DNA-BINDING TRANSCRIPTIONAL ACTIVATOR DEVR_DOSR"/>
    <property type="match status" value="1"/>
</dbReference>
<dbReference type="PRINTS" id="PR00038">
    <property type="entry name" value="HTHLUXR"/>
</dbReference>
<proteinExistence type="predicted"/>
<dbReference type="GO" id="GO:0006355">
    <property type="term" value="P:regulation of DNA-templated transcription"/>
    <property type="evidence" value="ECO:0007669"/>
    <property type="project" value="InterPro"/>
</dbReference>
<name>A0A0A1F6K4_9BURK</name>
<dbReference type="InterPro" id="IPR036693">
    <property type="entry name" value="TF_LuxR_autoind-bd_dom_sf"/>
</dbReference>
<dbReference type="Pfam" id="PF00196">
    <property type="entry name" value="GerE"/>
    <property type="match status" value="1"/>
</dbReference>
<dbReference type="SUPFAM" id="SSF46894">
    <property type="entry name" value="C-terminal effector domain of the bipartite response regulators"/>
    <property type="match status" value="1"/>
</dbReference>
<sequence length="245" mass="27059">MVRSETVLRLSTPDLLQIAQAPDWEQLRARAQRLLAQLGICDFMLKMDVSGANGASLVQMFGTLPGATLQLFNQPADDKTDPIQQHLARSCLPLNWQVEQLCLLHGGQIYPLLKTMGITQGMSLALHTKQSVNRLDFYCNATPPLALTASAQADALLLGLYLQEAAELLWRKATPNQESLLSARELECLRWSADGKTSSEIGLILGISQRTVYFHMKNVAMKLGVYSTRHAISRAVMMGIIKPNN</sequence>
<dbReference type="SMART" id="SM00421">
    <property type="entry name" value="HTH_LUXR"/>
    <property type="match status" value="1"/>
</dbReference>
<evidence type="ECO:0000313" key="5">
    <source>
        <dbReference type="EMBL" id="AIY39294.1"/>
    </source>
</evidence>
<dbReference type="PANTHER" id="PTHR44688:SF16">
    <property type="entry name" value="DNA-BINDING TRANSCRIPTIONAL ACTIVATOR DEVR_DOSR"/>
    <property type="match status" value="1"/>
</dbReference>
<dbReference type="Gene3D" id="1.10.10.10">
    <property type="entry name" value="Winged helix-like DNA-binding domain superfamily/Winged helix DNA-binding domain"/>
    <property type="match status" value="1"/>
</dbReference>
<dbReference type="CDD" id="cd06170">
    <property type="entry name" value="LuxR_C_like"/>
    <property type="match status" value="1"/>
</dbReference>
<feature type="domain" description="HTH luxR-type" evidence="4">
    <location>
        <begin position="174"/>
        <end position="239"/>
    </location>
</feature>
<dbReference type="Pfam" id="PF03472">
    <property type="entry name" value="Autoind_bind"/>
    <property type="match status" value="1"/>
</dbReference>
<dbReference type="AlphaFoldDB" id="A0A0A1F6K4"/>
<keyword evidence="1" id="KW-0805">Transcription regulation</keyword>
<dbReference type="HOGENOM" id="CLU_072786_0_0_4"/>
<evidence type="ECO:0000259" key="4">
    <source>
        <dbReference type="PROSITE" id="PS50043"/>
    </source>
</evidence>
<dbReference type="OrthoDB" id="9774661at2"/>
<dbReference type="InterPro" id="IPR000792">
    <property type="entry name" value="Tscrpt_reg_LuxR_C"/>
</dbReference>
<dbReference type="PROSITE" id="PS00622">
    <property type="entry name" value="HTH_LUXR_1"/>
    <property type="match status" value="1"/>
</dbReference>
<accession>A0A0A1F6K4</accession>
<dbReference type="Gene3D" id="3.30.450.80">
    <property type="entry name" value="Transcription factor LuxR-like, autoinducer-binding domain"/>
    <property type="match status" value="1"/>
</dbReference>
<dbReference type="SUPFAM" id="SSF75516">
    <property type="entry name" value="Pheromone-binding domain of LuxR-like quorum-sensing transcription factors"/>
    <property type="match status" value="1"/>
</dbReference>
<dbReference type="RefSeq" id="WP_052134457.1">
    <property type="nucleotide sequence ID" value="NZ_CP009962.1"/>
</dbReference>
<dbReference type="InterPro" id="IPR036388">
    <property type="entry name" value="WH-like_DNA-bd_sf"/>
</dbReference>
<keyword evidence="2" id="KW-0238">DNA-binding</keyword>
<reference evidence="6" key="1">
    <citation type="journal article" date="2014" name="Soil Biol. Biochem.">
        <title>Structure and function of bacterial communities in ageing soils: Insights from the Mendocino ecological staircase.</title>
        <authorList>
            <person name="Uroz S."/>
            <person name="Tech J.J."/>
            <person name="Sawaya N.A."/>
            <person name="Frey-Klett P."/>
            <person name="Leveau J.H.J."/>
        </authorList>
    </citation>
    <scope>NUCLEOTIDE SEQUENCE [LARGE SCALE GENOMIC DNA]</scope>
    <source>
        <strain evidence="6">Cal35</strain>
    </source>
</reference>
<evidence type="ECO:0000256" key="3">
    <source>
        <dbReference type="ARBA" id="ARBA00023163"/>
    </source>
</evidence>
<dbReference type="STRING" id="279058.LT85_0134"/>
<dbReference type="Proteomes" id="UP000030302">
    <property type="component" value="Chromosome"/>
</dbReference>
<evidence type="ECO:0000256" key="2">
    <source>
        <dbReference type="ARBA" id="ARBA00023125"/>
    </source>
</evidence>